<comment type="caution">
    <text evidence="2">The sequence shown here is derived from an EMBL/GenBank/DDBJ whole genome shotgun (WGS) entry which is preliminary data.</text>
</comment>
<feature type="compositionally biased region" description="Basic residues" evidence="1">
    <location>
        <begin position="427"/>
        <end position="439"/>
    </location>
</feature>
<dbReference type="RefSeq" id="WP_212013297.1">
    <property type="nucleotide sequence ID" value="NZ_JAAFYZ010000103.1"/>
</dbReference>
<dbReference type="InterPro" id="IPR053145">
    <property type="entry name" value="AB_hydrolase_Est10"/>
</dbReference>
<protein>
    <recommendedName>
        <fullName evidence="4">Serine aminopeptidase S33 domain-containing protein</fullName>
    </recommendedName>
</protein>
<gene>
    <name evidence="2" type="ORF">KGQ19_26660</name>
</gene>
<dbReference type="PANTHER" id="PTHR43265">
    <property type="entry name" value="ESTERASE ESTD"/>
    <property type="match status" value="1"/>
</dbReference>
<keyword evidence="3" id="KW-1185">Reference proteome</keyword>
<dbReference type="InterPro" id="IPR029058">
    <property type="entry name" value="AB_hydrolase_fold"/>
</dbReference>
<organism evidence="2 3">
    <name type="scientific">Catenulispora pinistramenti</name>
    <dbReference type="NCBI Taxonomy" id="2705254"/>
    <lineage>
        <taxon>Bacteria</taxon>
        <taxon>Bacillati</taxon>
        <taxon>Actinomycetota</taxon>
        <taxon>Actinomycetes</taxon>
        <taxon>Catenulisporales</taxon>
        <taxon>Catenulisporaceae</taxon>
        <taxon>Catenulispora</taxon>
    </lineage>
</organism>
<dbReference type="SUPFAM" id="SSF53474">
    <property type="entry name" value="alpha/beta-Hydrolases"/>
    <property type="match status" value="1"/>
</dbReference>
<dbReference type="Proteomes" id="UP000730482">
    <property type="component" value="Unassembled WGS sequence"/>
</dbReference>
<dbReference type="PANTHER" id="PTHR43265:SF1">
    <property type="entry name" value="ESTERASE ESTD"/>
    <property type="match status" value="1"/>
</dbReference>
<evidence type="ECO:0000313" key="3">
    <source>
        <dbReference type="Proteomes" id="UP000730482"/>
    </source>
</evidence>
<evidence type="ECO:0000256" key="1">
    <source>
        <dbReference type="SAM" id="MobiDB-lite"/>
    </source>
</evidence>
<feature type="region of interest" description="Disordered" evidence="1">
    <location>
        <begin position="407"/>
        <end position="439"/>
    </location>
</feature>
<reference evidence="2 3" key="1">
    <citation type="submission" date="2020-02" db="EMBL/GenBank/DDBJ databases">
        <title>Acidophilic actinobacteria isolated from forest soil.</title>
        <authorList>
            <person name="Golinska P."/>
        </authorList>
    </citation>
    <scope>NUCLEOTIDE SEQUENCE [LARGE SCALE GENOMIC DNA]</scope>
    <source>
        <strain evidence="2 3">NL8</strain>
    </source>
</reference>
<dbReference type="Gene3D" id="3.40.50.1820">
    <property type="entry name" value="alpha/beta hydrolase"/>
    <property type="match status" value="1"/>
</dbReference>
<evidence type="ECO:0000313" key="2">
    <source>
        <dbReference type="EMBL" id="MBS2550457.1"/>
    </source>
</evidence>
<proteinExistence type="predicted"/>
<name>A0ABS5KWP9_9ACTN</name>
<accession>A0ABS5KWP9</accession>
<dbReference type="EMBL" id="JAAFYZ010000103">
    <property type="protein sequence ID" value="MBS2550457.1"/>
    <property type="molecule type" value="Genomic_DNA"/>
</dbReference>
<sequence length="439" mass="46520">MESMKDPAELVQRFVGFAEQGQWQRIEELFAPNMRAVVSADAVRDGWAAEAAPLGPVAGFGAPRTESVPGGLTRVSVPVSFAKGDLVIVIATAEDGLLHGLRLGVPGEWTVPPYVAPKRFTEREVVVGEGPLAVPGTLTMPRGDGPFPAAILLSGGGPFDRDGAAGPLKPLKDLAWGLGSRGVASLRFDKVTAVHAEVLAEMIEFTAADEYLPYALDAFRQLRENPAIVTDRIYVLGHSMGGKMAPRVAAAEPGIAGLVLLAADATPMQRSAVRVARHLAGLGLVPAEMAAVMERQAATVESPGLSRSTPIEDLPLGYSGAYWLDLRSYDPVATAKTLDLPMFIAQGGRDYQVTVTDDLALWRAGVGDRPHVDIRVYDADNHMFTPGSGPSTPAEYSTPANVDPAVIDDLAGWLDPDSPDSPDSPGSRRRFSGMRVRGS</sequence>
<evidence type="ECO:0008006" key="4">
    <source>
        <dbReference type="Google" id="ProtNLM"/>
    </source>
</evidence>